<feature type="domain" description="SAM-dependent MTase RsmB/NOP-type" evidence="6">
    <location>
        <begin position="165"/>
        <end position="445"/>
    </location>
</feature>
<feature type="binding site" evidence="5">
    <location>
        <position position="314"/>
    </location>
    <ligand>
        <name>S-adenosyl-L-methionine</name>
        <dbReference type="ChEBI" id="CHEBI:59789"/>
    </ligand>
</feature>
<dbReference type="SUPFAM" id="SSF48013">
    <property type="entry name" value="NusB-like"/>
    <property type="match status" value="1"/>
</dbReference>
<evidence type="ECO:0000313" key="7">
    <source>
        <dbReference type="EMBL" id="MCA9756133.1"/>
    </source>
</evidence>
<dbReference type="GO" id="GO:0001510">
    <property type="term" value="P:RNA methylation"/>
    <property type="evidence" value="ECO:0007669"/>
    <property type="project" value="InterPro"/>
</dbReference>
<evidence type="ECO:0000259" key="6">
    <source>
        <dbReference type="PROSITE" id="PS51686"/>
    </source>
</evidence>
<feature type="binding site" evidence="5">
    <location>
        <position position="331"/>
    </location>
    <ligand>
        <name>S-adenosyl-L-methionine</name>
        <dbReference type="ChEBI" id="CHEBI:59789"/>
    </ligand>
</feature>
<dbReference type="AlphaFoldDB" id="A0A956NBX1"/>
<dbReference type="PANTHER" id="PTHR22807">
    <property type="entry name" value="NOP2 YEAST -RELATED NOL1/NOP2/FMU SUN DOMAIN-CONTAINING"/>
    <property type="match status" value="1"/>
</dbReference>
<accession>A0A956NBX1</accession>
<dbReference type="InterPro" id="IPR023267">
    <property type="entry name" value="RCMT"/>
</dbReference>
<sequence>MADPVRDACVRLLLDVEKQIPLSGPLEVAQSRLEPAARARLRSLVTEAVRHRARIDHVVSGFLSKGSVSSLHPPIRQILRAAGAEHLVLQSTSPHALVNGWVEIARRYGHKGTAGLVNAVLRRLTREGAAKWAAIESADAHGKGRAFRTLAQHWSVLYSHPAWLVERWIGAWGEDRVRAILEWNQRTPDYWLRLAPGVAPGSDVLPEGHEAGWIPGAVRVEAGSRPHEEAAFGEGGYTVQDGSGIVVGLLAPDPHGLVLDLCAAPGTKTGHLLERGGERIRVLAADRSPGRLRRMRRGLQRLGREHQVHLVACDGRVPGWGTAPFSGALVDAPCTNLGVVRRRPDVRWRVTEDEVDRLRAVQAGLLDAAAAGVAPGGWLVYSVCTIDPAETLEQRAAFLSRNPGFRPVPLPEWVPAGARRDEGEMLLLPGEFETDGGYAFVMRKDAR</sequence>
<dbReference type="InterPro" id="IPR049560">
    <property type="entry name" value="MeTrfase_RsmB-F_NOP2_cat"/>
</dbReference>
<dbReference type="GO" id="GO:0003723">
    <property type="term" value="F:RNA binding"/>
    <property type="evidence" value="ECO:0007669"/>
    <property type="project" value="UniProtKB-UniRule"/>
</dbReference>
<dbReference type="Pfam" id="PF22458">
    <property type="entry name" value="RsmF-B_ferredox"/>
    <property type="match status" value="1"/>
</dbReference>
<reference evidence="7" key="2">
    <citation type="journal article" date="2021" name="Microbiome">
        <title>Successional dynamics and alternative stable states in a saline activated sludge microbial community over 9 years.</title>
        <authorList>
            <person name="Wang Y."/>
            <person name="Ye J."/>
            <person name="Ju F."/>
            <person name="Liu L."/>
            <person name="Boyd J.A."/>
            <person name="Deng Y."/>
            <person name="Parks D.H."/>
            <person name="Jiang X."/>
            <person name="Yin X."/>
            <person name="Woodcroft B.J."/>
            <person name="Tyson G.W."/>
            <person name="Hugenholtz P."/>
            <person name="Polz M.F."/>
            <person name="Zhang T."/>
        </authorList>
    </citation>
    <scope>NUCLEOTIDE SEQUENCE</scope>
    <source>
        <strain evidence="7">HKST-UBA02</strain>
    </source>
</reference>
<name>A0A956NBX1_UNCEI</name>
<dbReference type="Pfam" id="PF01189">
    <property type="entry name" value="Methyltr_RsmB-F"/>
    <property type="match status" value="1"/>
</dbReference>
<evidence type="ECO:0000256" key="4">
    <source>
        <dbReference type="ARBA" id="ARBA00022884"/>
    </source>
</evidence>
<comment type="caution">
    <text evidence="5">Lacks conserved residue(s) required for the propagation of feature annotation.</text>
</comment>
<gene>
    <name evidence="7" type="ORF">KDA27_10045</name>
</gene>
<dbReference type="PANTHER" id="PTHR22807:SF61">
    <property type="entry name" value="NOL1_NOP2_SUN FAMILY PROTEIN _ ANTITERMINATION NUSB DOMAIN-CONTAINING PROTEIN"/>
    <property type="match status" value="1"/>
</dbReference>
<keyword evidence="3 5" id="KW-0949">S-adenosyl-L-methionine</keyword>
<dbReference type="Gene3D" id="3.40.50.150">
    <property type="entry name" value="Vaccinia Virus protein VP39"/>
    <property type="match status" value="1"/>
</dbReference>
<dbReference type="InterPro" id="IPR035926">
    <property type="entry name" value="NusB-like_sf"/>
</dbReference>
<protein>
    <recommendedName>
        <fullName evidence="6">SAM-dependent MTase RsmB/NOP-type domain-containing protein</fullName>
    </recommendedName>
</protein>
<dbReference type="EMBL" id="JAGQHS010000043">
    <property type="protein sequence ID" value="MCA9756133.1"/>
    <property type="molecule type" value="Genomic_DNA"/>
</dbReference>
<evidence type="ECO:0000256" key="2">
    <source>
        <dbReference type="ARBA" id="ARBA00022679"/>
    </source>
</evidence>
<dbReference type="InterPro" id="IPR029063">
    <property type="entry name" value="SAM-dependent_MTases_sf"/>
</dbReference>
<keyword evidence="2 5" id="KW-0808">Transferase</keyword>
<dbReference type="Gene3D" id="3.30.70.1170">
    <property type="entry name" value="Sun protein, domain 3"/>
    <property type="match status" value="1"/>
</dbReference>
<dbReference type="Gene3D" id="1.10.940.10">
    <property type="entry name" value="NusB-like"/>
    <property type="match status" value="1"/>
</dbReference>
<organism evidence="7 8">
    <name type="scientific">Eiseniibacteriota bacterium</name>
    <dbReference type="NCBI Taxonomy" id="2212470"/>
    <lineage>
        <taxon>Bacteria</taxon>
        <taxon>Candidatus Eiseniibacteriota</taxon>
    </lineage>
</organism>
<dbReference type="InterPro" id="IPR001678">
    <property type="entry name" value="MeTrfase_RsmB-F_NOP2_dom"/>
</dbReference>
<dbReference type="Pfam" id="PF01029">
    <property type="entry name" value="NusB"/>
    <property type="match status" value="1"/>
</dbReference>
<evidence type="ECO:0000313" key="8">
    <source>
        <dbReference type="Proteomes" id="UP000739538"/>
    </source>
</evidence>
<keyword evidence="4 5" id="KW-0694">RNA-binding</keyword>
<dbReference type="InterPro" id="IPR054728">
    <property type="entry name" value="RsmB-like_ferredoxin"/>
</dbReference>
<dbReference type="GO" id="GO:0006355">
    <property type="term" value="P:regulation of DNA-templated transcription"/>
    <property type="evidence" value="ECO:0007669"/>
    <property type="project" value="InterPro"/>
</dbReference>
<keyword evidence="1 5" id="KW-0489">Methyltransferase</keyword>
<dbReference type="PRINTS" id="PR02008">
    <property type="entry name" value="RCMTFAMILY"/>
</dbReference>
<dbReference type="Proteomes" id="UP000739538">
    <property type="component" value="Unassembled WGS sequence"/>
</dbReference>
<evidence type="ECO:0000256" key="3">
    <source>
        <dbReference type="ARBA" id="ARBA00022691"/>
    </source>
</evidence>
<comment type="caution">
    <text evidence="7">The sequence shown here is derived from an EMBL/GenBank/DDBJ whole genome shotgun (WGS) entry which is preliminary data.</text>
</comment>
<comment type="similarity">
    <text evidence="5">Belongs to the class I-like SAM-binding methyltransferase superfamily. RsmB/NOP family.</text>
</comment>
<dbReference type="GO" id="GO:0008173">
    <property type="term" value="F:RNA methyltransferase activity"/>
    <property type="evidence" value="ECO:0007669"/>
    <property type="project" value="InterPro"/>
</dbReference>
<dbReference type="InterPro" id="IPR006027">
    <property type="entry name" value="NusB_RsmB_TIM44"/>
</dbReference>
<evidence type="ECO:0000256" key="1">
    <source>
        <dbReference type="ARBA" id="ARBA00022603"/>
    </source>
</evidence>
<reference evidence="7" key="1">
    <citation type="submission" date="2020-04" db="EMBL/GenBank/DDBJ databases">
        <authorList>
            <person name="Zhang T."/>
        </authorList>
    </citation>
    <scope>NUCLEOTIDE SEQUENCE</scope>
    <source>
        <strain evidence="7">HKST-UBA02</strain>
    </source>
</reference>
<evidence type="ECO:0000256" key="5">
    <source>
        <dbReference type="PROSITE-ProRule" id="PRU01023"/>
    </source>
</evidence>
<feature type="binding site" evidence="5">
    <location>
        <position position="286"/>
    </location>
    <ligand>
        <name>S-adenosyl-L-methionine</name>
        <dbReference type="ChEBI" id="CHEBI:59789"/>
    </ligand>
</feature>
<feature type="active site" description="Nucleophile" evidence="5">
    <location>
        <position position="384"/>
    </location>
</feature>
<dbReference type="SUPFAM" id="SSF53335">
    <property type="entry name" value="S-adenosyl-L-methionine-dependent methyltransferases"/>
    <property type="match status" value="1"/>
</dbReference>
<proteinExistence type="inferred from homology"/>
<dbReference type="PROSITE" id="PS51686">
    <property type="entry name" value="SAM_MT_RSMB_NOP"/>
    <property type="match status" value="1"/>
</dbReference>